<reference evidence="2 3" key="1">
    <citation type="submission" date="2019-07" db="EMBL/GenBank/DDBJ databases">
        <title>Whole genome shotgun sequence of Actinotalea fermentans NBRC 105374.</title>
        <authorList>
            <person name="Hosoyama A."/>
            <person name="Uohara A."/>
            <person name="Ohji S."/>
            <person name="Ichikawa N."/>
        </authorList>
    </citation>
    <scope>NUCLEOTIDE SEQUENCE [LARGE SCALE GENOMIC DNA]</scope>
    <source>
        <strain evidence="2 3">NBRC 105374</strain>
    </source>
</reference>
<evidence type="ECO:0000313" key="3">
    <source>
        <dbReference type="Proteomes" id="UP000321484"/>
    </source>
</evidence>
<evidence type="ECO:0000256" key="1">
    <source>
        <dbReference type="SAM" id="MobiDB-lite"/>
    </source>
</evidence>
<feature type="region of interest" description="Disordered" evidence="1">
    <location>
        <begin position="387"/>
        <end position="406"/>
    </location>
</feature>
<dbReference type="AlphaFoldDB" id="A0A511YVP4"/>
<evidence type="ECO:0000313" key="2">
    <source>
        <dbReference type="EMBL" id="GEN79275.1"/>
    </source>
</evidence>
<feature type="compositionally biased region" description="Low complexity" evidence="1">
    <location>
        <begin position="387"/>
        <end position="403"/>
    </location>
</feature>
<proteinExistence type="predicted"/>
<gene>
    <name evidence="2" type="ORF">AFE02nite_10090</name>
</gene>
<protein>
    <submittedName>
        <fullName evidence="2">Uncharacterized protein</fullName>
    </submittedName>
</protein>
<feature type="region of interest" description="Disordered" evidence="1">
    <location>
        <begin position="526"/>
        <end position="558"/>
    </location>
</feature>
<comment type="caution">
    <text evidence="2">The sequence shown here is derived from an EMBL/GenBank/DDBJ whole genome shotgun (WGS) entry which is preliminary data.</text>
</comment>
<keyword evidence="3" id="KW-1185">Reference proteome</keyword>
<dbReference type="EMBL" id="BJYK01000001">
    <property type="protein sequence ID" value="GEN79275.1"/>
    <property type="molecule type" value="Genomic_DNA"/>
</dbReference>
<dbReference type="Proteomes" id="UP000321484">
    <property type="component" value="Unassembled WGS sequence"/>
</dbReference>
<sequence length="664" mass="70053">MTDAAIREVHRVSSMPYGLARTQAAERVVRRLETEGPAEVVPYALGTLVDSMFWAGEAEKSFVPFTRLVRLWEEHPEHFDEHDRHALFWMFKWMVADLMEFPAVPAAQITATIEDMARRYRLEGLGLNAVMQQRFLWADELGDEATADAAFDAWCATPRDEYSQCEACEPGDRAVYLLARSRYAEVVRIVEAALAESARCATEPADMLSVLQLAHLALGNDADAARAHRRAIAELDEATGEMAGARGRLIEFCARSGNDDAALRRIVGDQQLLLQCETPRARLELLARVGTATHLVRDAGGGGRVLAMSLPGAAPTTTVAELDDWLRAEATALAAAFDARNGTTAASRLVARAWSAERDGRVVDLSVLRFSPDGDASAVAGAAVAPSGTARGDADAATPPAADTDPEADQLAQAERAVADGDPEGATAHFLAASRLAEAAGRLADAGWALANAARFAWRATDHAGATAAFARALELLDAAGTPPEHLVPVLSDHAECAADAGVPEAALPAVRAHVAALDVLLAPAPPADGPDAGSEPLAANPPDEELAGRTRAERTRARAELTDVSARLLASAGNLQGAADLAEEAAVALAELGAVADAAHAFWLAGRAHRDRGDLTAAAWHLESASEGFDIAGDRTRRAEVASELIAVLRAAGRDDEADAVRA</sequence>
<organism evidence="2 3">
    <name type="scientific">Actinotalea fermentans</name>
    <dbReference type="NCBI Taxonomy" id="43671"/>
    <lineage>
        <taxon>Bacteria</taxon>
        <taxon>Bacillati</taxon>
        <taxon>Actinomycetota</taxon>
        <taxon>Actinomycetes</taxon>
        <taxon>Micrococcales</taxon>
        <taxon>Cellulomonadaceae</taxon>
        <taxon>Actinotalea</taxon>
    </lineage>
</organism>
<dbReference type="OrthoDB" id="56388at2"/>
<name>A0A511YVP4_9CELL</name>
<dbReference type="RefSeq" id="WP_146819155.1">
    <property type="nucleotide sequence ID" value="NZ_BJYK01000001.1"/>
</dbReference>
<feature type="compositionally biased region" description="Basic and acidic residues" evidence="1">
    <location>
        <begin position="547"/>
        <end position="558"/>
    </location>
</feature>
<accession>A0A511YVP4</accession>